<comment type="caution">
    <text evidence="3">The sequence shown here is derived from an EMBL/GenBank/DDBJ whole genome shotgun (WGS) entry which is preliminary data.</text>
</comment>
<evidence type="ECO:0000259" key="2">
    <source>
        <dbReference type="PROSITE" id="PS50175"/>
    </source>
</evidence>
<feature type="transmembrane region" description="Helical" evidence="1">
    <location>
        <begin position="1867"/>
        <end position="1888"/>
    </location>
</feature>
<dbReference type="PANTHER" id="PTHR33050:SF7">
    <property type="entry name" value="RIBONUCLEASE H"/>
    <property type="match status" value="1"/>
</dbReference>
<dbReference type="EMBL" id="CAMXCT010001309">
    <property type="protein sequence ID" value="CAI3988863.1"/>
    <property type="molecule type" value="Genomic_DNA"/>
</dbReference>
<dbReference type="EMBL" id="CAMXCT020001309">
    <property type="protein sequence ID" value="CAL1142238.1"/>
    <property type="molecule type" value="Genomic_DNA"/>
</dbReference>
<dbReference type="InterPro" id="IPR001995">
    <property type="entry name" value="Peptidase_A2_cat"/>
</dbReference>
<keyword evidence="1" id="KW-0472">Membrane</keyword>
<keyword evidence="1" id="KW-1133">Transmembrane helix</keyword>
<dbReference type="PANTHER" id="PTHR33050">
    <property type="entry name" value="REVERSE TRANSCRIPTASE DOMAIN-CONTAINING PROTEIN"/>
    <property type="match status" value="1"/>
</dbReference>
<sequence length="1929" mass="217429">MAGPIPREEALKRGGADLRFTLSRNDVEDDLQAAFFTNGITTIQKFSSFFRSEDDLIQVMRDSFGTDAADGLEARAQLASVICAWRETQTKQKRQAEVEAEMDTREWTKPIPTGDYINLRNAFMRVHGKIEDRVTPSKEYMEKKLQELENGEFRAELLSEVVSKDEVDPDVMVPVFDSKGSLSVKRGSTTVALPTGPEQLRRRLSVMLHCILMLALKHTNREEIQDMNRDIMERYKDYILGDYVWGLSSTDLQGNQIQTPPWSLILSYEHAVRKRAYSLMVSDHLKLGAALEQAWKCPTTKERHFITPLALYSKRSNPREVQLPEVQVLAFVQQVLQEGAQRIELQGGQGAFGHHWISLTNGRPRKNSVSSWLRKLSKQLGVTVEVEMVDIQVKPHLDITKEEVQQQLLNKIAAGRYFALLISPPCSTFSRATWANRKGPRPVRSYVRLRGFVRLSWPERKRANWGNILTDFSYKAFEKQMVHVEAMALFENPEDLGAIQAGENRGIRPGSMWQFEKFLELLRWDKVDTAAFYQEDFGTEYLKPTRLLLGGFRRLPKHFALGPPCFDDQGFYAGPLERRSAKRQLVGRSGNGFATTGSEQWPSDMCKWIATEILEQFCAIYKQGPAVLADDGAQGTNSGVQDKYEILRPDGRKLVGGLGDPRKCQPPGKDRLFHDGAGLLSMGRWDVENRIWSMGEFWKQLRAGTVALIEKHLGDARALDRACFEMAVKGEKGCSIVRDETLKGEIRKFWISLLEGHGSTQTDLDHVAAGQPFYLRLMKELLKFGEDADCNFLLQGETGFPVGVLNPLPRTPHAYEEQTSWRLEDEPFMQEEIWRSNYQSVEEHVQFVRDHFDEECSEGLMEKLTIAEAKERYGDRIAISSLAVRVEENHNGKKRVIHDATHGTKVNNRIRCRDKTRSPSAREKQYLLAYFQKNRCSVFSLVGDISKAHRRFLHAPEERGLLACRILESDQFIYINRVGTFGLACASYWWGRIAGAGIRLTHELLGPTMPVELLLFADDLEALGASAGGRRGITLAFLYMSVLGFPFKWAKQRGGLRVEWIGLYTDYAAYKLGLSPKRAQWMHDWVLGLATSGVTTARNFEQGLGRLGFASLALTWERPFLGPLYNWSAAVRNKTGSLRIPAMLRTILKFLAKRFATGGDLQSPPPLERPLRNDLVFCTDAKATESGAWIGGFKQGPDGKITAWFSEEISSSWAPWLHLKRDPKRIIAALELLASLVAVKLWMPHTSEASDATCWIRGNTDNQSNTYAISRWMSTKFPLTVFIMELSESLRLSRCNLTLDWIPRESNQLADDLTNEKFDHFEQENRVRMMSFAGVSSAEIILDSGADTSALPLTYADVGESCQHETAGQDFIDAQGGKLDIRDTRLATVDLGNGVILRERFIIANISCPLLALGHIVRAGWEIQHFSDGVFLVKNGKFVNVSFKRNSLCVKGSIRMISEDDCLSPTSTAPGPKALRAIHLQPVLRRLLPGWNKVNPQVYALTTRRARFVDTTLCPGGEMMWYRTTLVFRDAQGWELLEFGEPISEMEDLEGEIYDPESVVEVLTLARAHNVASEQLGFALVDGEQAPHFDADVLVGEAGDGDTGEQEHAPQPVQEVPAELPDAEPLDEERVVPFADESTVTVDGVVLSCDNTLKALRAGCEVLGLSKRGSKSADELQRLDSIADQVEVERLSGLQVLQEDNLPHDAKSLSTRFVRTWREKKDKEGNAIWLRRSRLVAREYTWLQPDREALFSPATSNIASRILPICFLALREHQDTMMLAIDVKDAFLTVKQEQPTRVRCTDASGKSVSYSLGRVLPGQRDGSLLWHRDLVKFVGESTLGMEEFEAYPSILRSKLGDCLLMIHVDDLLVATIVTSWITLLTLYMVFLWMHSDQPVRNEVLASDDDLTSVEMSCSETARSLMNAYLLEPF</sequence>
<proteinExistence type="predicted"/>
<reference evidence="3" key="1">
    <citation type="submission" date="2022-10" db="EMBL/GenBank/DDBJ databases">
        <authorList>
            <person name="Chen Y."/>
            <person name="Dougan E. K."/>
            <person name="Chan C."/>
            <person name="Rhodes N."/>
            <person name="Thang M."/>
        </authorList>
    </citation>
    <scope>NUCLEOTIDE SEQUENCE</scope>
</reference>
<dbReference type="OrthoDB" id="442801at2759"/>
<dbReference type="PROSITE" id="PS50175">
    <property type="entry name" value="ASP_PROT_RETROV"/>
    <property type="match status" value="1"/>
</dbReference>
<evidence type="ECO:0000313" key="3">
    <source>
        <dbReference type="EMBL" id="CAI3988863.1"/>
    </source>
</evidence>
<reference evidence="4" key="2">
    <citation type="submission" date="2024-04" db="EMBL/GenBank/DDBJ databases">
        <authorList>
            <person name="Chen Y."/>
            <person name="Shah S."/>
            <person name="Dougan E. K."/>
            <person name="Thang M."/>
            <person name="Chan C."/>
        </authorList>
    </citation>
    <scope>NUCLEOTIDE SEQUENCE [LARGE SCALE GENOMIC DNA]</scope>
</reference>
<evidence type="ECO:0000313" key="5">
    <source>
        <dbReference type="EMBL" id="CAL4776175.1"/>
    </source>
</evidence>
<dbReference type="InterPro" id="IPR052055">
    <property type="entry name" value="Hepadnavirus_pol/RT"/>
</dbReference>
<dbReference type="InterPro" id="IPR001969">
    <property type="entry name" value="Aspartic_peptidase_AS"/>
</dbReference>
<evidence type="ECO:0000313" key="4">
    <source>
        <dbReference type="EMBL" id="CAL1142238.1"/>
    </source>
</evidence>
<keyword evidence="6" id="KW-1185">Reference proteome</keyword>
<dbReference type="GO" id="GO:0004190">
    <property type="term" value="F:aspartic-type endopeptidase activity"/>
    <property type="evidence" value="ECO:0007669"/>
    <property type="project" value="InterPro"/>
</dbReference>
<dbReference type="GO" id="GO:0006508">
    <property type="term" value="P:proteolysis"/>
    <property type="evidence" value="ECO:0007669"/>
    <property type="project" value="InterPro"/>
</dbReference>
<name>A0A9P1FUE9_9DINO</name>
<accession>A0A9P1FUE9</accession>
<protein>
    <submittedName>
        <fullName evidence="5">LINE-1 retrotransposable element ORF2 protein</fullName>
    </submittedName>
</protein>
<keyword evidence="1" id="KW-0812">Transmembrane</keyword>
<dbReference type="PROSITE" id="PS00141">
    <property type="entry name" value="ASP_PROTEASE"/>
    <property type="match status" value="1"/>
</dbReference>
<evidence type="ECO:0000313" key="6">
    <source>
        <dbReference type="Proteomes" id="UP001152797"/>
    </source>
</evidence>
<dbReference type="Proteomes" id="UP001152797">
    <property type="component" value="Unassembled WGS sequence"/>
</dbReference>
<organism evidence="3">
    <name type="scientific">Cladocopium goreaui</name>
    <dbReference type="NCBI Taxonomy" id="2562237"/>
    <lineage>
        <taxon>Eukaryota</taxon>
        <taxon>Sar</taxon>
        <taxon>Alveolata</taxon>
        <taxon>Dinophyceae</taxon>
        <taxon>Suessiales</taxon>
        <taxon>Symbiodiniaceae</taxon>
        <taxon>Cladocopium</taxon>
    </lineage>
</organism>
<dbReference type="EMBL" id="CAMXCT030001309">
    <property type="protein sequence ID" value="CAL4776175.1"/>
    <property type="molecule type" value="Genomic_DNA"/>
</dbReference>
<gene>
    <name evidence="3" type="ORF">C1SCF055_LOCUS15981</name>
</gene>
<feature type="domain" description="Peptidase A2" evidence="2">
    <location>
        <begin position="1338"/>
        <end position="1417"/>
    </location>
</feature>
<evidence type="ECO:0000256" key="1">
    <source>
        <dbReference type="SAM" id="Phobius"/>
    </source>
</evidence>